<dbReference type="AlphaFoldDB" id="A0A6A8AHE2"/>
<dbReference type="RefSeq" id="WP_153358699.1">
    <property type="nucleotide sequence ID" value="NZ_JAYKOO010000008.1"/>
</dbReference>
<organism evidence="1 2">
    <name type="scientific">Endobacterium cereale</name>
    <dbReference type="NCBI Taxonomy" id="2663029"/>
    <lineage>
        <taxon>Bacteria</taxon>
        <taxon>Pseudomonadati</taxon>
        <taxon>Pseudomonadota</taxon>
        <taxon>Alphaproteobacteria</taxon>
        <taxon>Hyphomicrobiales</taxon>
        <taxon>Rhizobiaceae</taxon>
        <taxon>Endobacterium</taxon>
    </lineage>
</organism>
<evidence type="ECO:0000313" key="2">
    <source>
        <dbReference type="Proteomes" id="UP000435138"/>
    </source>
</evidence>
<dbReference type="PANTHER" id="PTHR18964">
    <property type="entry name" value="ROK (REPRESSOR, ORF, KINASE) FAMILY"/>
    <property type="match status" value="1"/>
</dbReference>
<dbReference type="GO" id="GO:0009384">
    <property type="term" value="F:N-acylmannosamine kinase activity"/>
    <property type="evidence" value="ECO:0007669"/>
    <property type="project" value="TreeGrafter"/>
</dbReference>
<dbReference type="InterPro" id="IPR036388">
    <property type="entry name" value="WH-like_DNA-bd_sf"/>
</dbReference>
<gene>
    <name evidence="1" type="ORF">GAO09_24485</name>
</gene>
<keyword evidence="2" id="KW-1185">Reference proteome</keyword>
<sequence>MTYSPNALIEQHFLRANDDAVVSANERSLLRLIWRHPGLSRSELTGLSDLTQQSVHRIVDTLAERGIVLLGEPKPGLGSGQPSPMLQLNGGFAYACGLSVTSDVIDISIVDLAGKTLAESSILLWDRGMRKSLDLVREELASHQQRLGLSQDRLFGVGFGIAGVHQGGTSYNASLPLHEWSLIELGPMLYEHFGKPVWTMNGAKMGTIAEIMFGVGRHIKNLAYLSFNYGFGGGLVSNGELLLGGHGNAGEFSQMYDHAENLRRPALQYLMERLQRNKVNVPSISYLRKNFDRDWQGVEEWVEEVTPAYNRLVNAIWAVYDPQAIVFGGQIPPDLAQMLVDRTEFFGRPRYGVSRPNPKLIISEIASDASSMGAAIMPLSRMFY</sequence>
<dbReference type="Proteomes" id="UP000435138">
    <property type="component" value="Unassembled WGS sequence"/>
</dbReference>
<proteinExistence type="predicted"/>
<name>A0A6A8AHE2_9HYPH</name>
<dbReference type="SUPFAM" id="SSF46785">
    <property type="entry name" value="Winged helix' DNA-binding domain"/>
    <property type="match status" value="1"/>
</dbReference>
<dbReference type="SUPFAM" id="SSF53067">
    <property type="entry name" value="Actin-like ATPase domain"/>
    <property type="match status" value="1"/>
</dbReference>
<protein>
    <submittedName>
        <fullName evidence="1">ROK family protein</fullName>
    </submittedName>
</protein>
<dbReference type="InterPro" id="IPR043129">
    <property type="entry name" value="ATPase_NBD"/>
</dbReference>
<accession>A0A6A8AHE2</accession>
<dbReference type="EMBL" id="WIXI01000050">
    <property type="protein sequence ID" value="MQY49200.1"/>
    <property type="molecule type" value="Genomic_DNA"/>
</dbReference>
<dbReference type="PANTHER" id="PTHR18964:SF169">
    <property type="entry name" value="N-ACETYLMANNOSAMINE KINASE"/>
    <property type="match status" value="1"/>
</dbReference>
<dbReference type="Pfam" id="PF00480">
    <property type="entry name" value="ROK"/>
    <property type="match status" value="1"/>
</dbReference>
<dbReference type="CDD" id="cd23763">
    <property type="entry name" value="ASKHA_ATPase_ROK"/>
    <property type="match status" value="1"/>
</dbReference>
<dbReference type="GO" id="GO:0019262">
    <property type="term" value="P:N-acetylneuraminate catabolic process"/>
    <property type="evidence" value="ECO:0007669"/>
    <property type="project" value="TreeGrafter"/>
</dbReference>
<reference evidence="1 2" key="1">
    <citation type="submission" date="2019-11" db="EMBL/GenBank/DDBJ databases">
        <title>Genome analysis of Rhizobacterium cereale a novel genus and species isolated from maize roots in North Spain.</title>
        <authorList>
            <person name="Menendez E."/>
            <person name="Flores-Felix J.D."/>
            <person name="Ramirez-Bahena M.-H."/>
            <person name="Igual J.M."/>
            <person name="Garcia-Fraile P."/>
            <person name="Peix A."/>
            <person name="Velazquez E."/>
        </authorList>
    </citation>
    <scope>NUCLEOTIDE SEQUENCE [LARGE SCALE GENOMIC DNA]</scope>
    <source>
        <strain evidence="1 2">RZME27</strain>
    </source>
</reference>
<dbReference type="Pfam" id="PF13412">
    <property type="entry name" value="HTH_24"/>
    <property type="match status" value="1"/>
</dbReference>
<dbReference type="InterPro" id="IPR000600">
    <property type="entry name" value="ROK"/>
</dbReference>
<comment type="caution">
    <text evidence="1">The sequence shown here is derived from an EMBL/GenBank/DDBJ whole genome shotgun (WGS) entry which is preliminary data.</text>
</comment>
<dbReference type="InterPro" id="IPR036390">
    <property type="entry name" value="WH_DNA-bd_sf"/>
</dbReference>
<evidence type="ECO:0000313" key="1">
    <source>
        <dbReference type="EMBL" id="MQY49200.1"/>
    </source>
</evidence>
<dbReference type="Gene3D" id="3.30.420.40">
    <property type="match status" value="2"/>
</dbReference>
<dbReference type="Gene3D" id="1.10.10.10">
    <property type="entry name" value="Winged helix-like DNA-binding domain superfamily/Winged helix DNA-binding domain"/>
    <property type="match status" value="1"/>
</dbReference>